<reference evidence="1 2" key="1">
    <citation type="submission" date="2024-08" db="EMBL/GenBank/DDBJ databases">
        <title>Gnathostoma spinigerum genome.</title>
        <authorList>
            <person name="Gonzalez-Bertolin B."/>
            <person name="Monzon S."/>
            <person name="Zaballos A."/>
            <person name="Jimenez P."/>
            <person name="Dekumyoy P."/>
            <person name="Varona S."/>
            <person name="Cuesta I."/>
            <person name="Sumanam S."/>
            <person name="Adisakwattana P."/>
            <person name="Gasser R.B."/>
            <person name="Hernandez-Gonzalez A."/>
            <person name="Young N.D."/>
            <person name="Perteguer M.J."/>
        </authorList>
    </citation>
    <scope>NUCLEOTIDE SEQUENCE [LARGE SCALE GENOMIC DNA]</scope>
    <source>
        <strain evidence="1">AL3</strain>
        <tissue evidence="1">Liver</tissue>
    </source>
</reference>
<proteinExistence type="predicted"/>
<comment type="caution">
    <text evidence="1">The sequence shown here is derived from an EMBL/GenBank/DDBJ whole genome shotgun (WGS) entry which is preliminary data.</text>
</comment>
<gene>
    <name evidence="1" type="ORF">AB6A40_009230</name>
</gene>
<evidence type="ECO:0000313" key="1">
    <source>
        <dbReference type="EMBL" id="MFH4982521.1"/>
    </source>
</evidence>
<dbReference type="Proteomes" id="UP001608902">
    <property type="component" value="Unassembled WGS sequence"/>
</dbReference>
<name>A0ABD6ERP0_9BILA</name>
<dbReference type="AlphaFoldDB" id="A0ABD6ERP0"/>
<evidence type="ECO:0000313" key="2">
    <source>
        <dbReference type="Proteomes" id="UP001608902"/>
    </source>
</evidence>
<organism evidence="1 2">
    <name type="scientific">Gnathostoma spinigerum</name>
    <dbReference type="NCBI Taxonomy" id="75299"/>
    <lineage>
        <taxon>Eukaryota</taxon>
        <taxon>Metazoa</taxon>
        <taxon>Ecdysozoa</taxon>
        <taxon>Nematoda</taxon>
        <taxon>Chromadorea</taxon>
        <taxon>Rhabditida</taxon>
        <taxon>Spirurina</taxon>
        <taxon>Gnathostomatomorpha</taxon>
        <taxon>Gnathostomatoidea</taxon>
        <taxon>Gnathostomatidae</taxon>
        <taxon>Gnathostoma</taxon>
    </lineage>
</organism>
<keyword evidence="2" id="KW-1185">Reference proteome</keyword>
<accession>A0ABD6ERP0</accession>
<protein>
    <submittedName>
        <fullName evidence="1">Uncharacterized protein</fullName>
    </submittedName>
</protein>
<sequence length="220" mass="25413">MPELQFSLKKMKLGGGAENESHTYFRHYWLSNQRSAKFPQMFRSLTHRSPRSLSPSDTQLSVPPIGIFNGILRPLPSIYYSPEFVAVNSITPPYDSFGNPGMYRSSSMAHARNGYSSSGGHQLPVWVIPESLLHKQPPEANIQDVSLRNHDRYLHERYYAHHGSGSLDEHQYQYFPRTQYISEALLFPHYPNHQPNTVIYPLSYKNYLPSNNDRQVIYLI</sequence>
<dbReference type="EMBL" id="JBGFUD010009495">
    <property type="protein sequence ID" value="MFH4982521.1"/>
    <property type="molecule type" value="Genomic_DNA"/>
</dbReference>